<dbReference type="EMBL" id="DYTQ01000090">
    <property type="protein sequence ID" value="HJH24448.1"/>
    <property type="molecule type" value="Genomic_DNA"/>
</dbReference>
<dbReference type="EMBL" id="JAATIZ010000002">
    <property type="protein sequence ID" value="NJB64626.1"/>
    <property type="molecule type" value="Genomic_DNA"/>
</dbReference>
<evidence type="ECO:0000313" key="12">
    <source>
        <dbReference type="Proteomes" id="UP000783934"/>
    </source>
</evidence>
<dbReference type="InterPro" id="IPR000760">
    <property type="entry name" value="Inositol_monophosphatase-like"/>
</dbReference>
<dbReference type="Gene3D" id="3.30.540.10">
    <property type="entry name" value="Fructose-1,6-Bisphosphatase, subunit A, domain 1"/>
    <property type="match status" value="1"/>
</dbReference>
<name>A0A9D2VGL9_9BURK</name>
<dbReference type="PRINTS" id="PR01959">
    <property type="entry name" value="SBIMPHPHTASE"/>
</dbReference>
<dbReference type="GO" id="GO:0046872">
    <property type="term" value="F:metal ion binding"/>
    <property type="evidence" value="ECO:0007669"/>
    <property type="project" value="UniProtKB-KW"/>
</dbReference>
<feature type="binding site" evidence="7">
    <location>
        <position position="67"/>
    </location>
    <ligand>
        <name>Mg(2+)</name>
        <dbReference type="ChEBI" id="CHEBI:18420"/>
        <label>1</label>
        <note>catalytic</note>
    </ligand>
</feature>
<dbReference type="Gene3D" id="3.40.190.80">
    <property type="match status" value="1"/>
</dbReference>
<dbReference type="GO" id="GO:0008934">
    <property type="term" value="F:inositol monophosphate 1-phosphatase activity"/>
    <property type="evidence" value="ECO:0007669"/>
    <property type="project" value="InterPro"/>
</dbReference>
<proteinExistence type="inferred from homology"/>
<comment type="caution">
    <text evidence="9">The sequence shown here is derived from an EMBL/GenBank/DDBJ whole genome shotgun (WGS) entry which is preliminary data.</text>
</comment>
<dbReference type="GO" id="GO:0007165">
    <property type="term" value="P:signal transduction"/>
    <property type="evidence" value="ECO:0007669"/>
    <property type="project" value="TreeGrafter"/>
</dbReference>
<organism evidence="9 11">
    <name type="scientific">Paenalcaligenes hominis</name>
    <dbReference type="NCBI Taxonomy" id="643674"/>
    <lineage>
        <taxon>Bacteria</taxon>
        <taxon>Pseudomonadati</taxon>
        <taxon>Pseudomonadota</taxon>
        <taxon>Betaproteobacteria</taxon>
        <taxon>Burkholderiales</taxon>
        <taxon>Alcaligenaceae</taxon>
        <taxon>Paenalcaligenes</taxon>
    </lineage>
</organism>
<reference evidence="9" key="2">
    <citation type="journal article" date="2021" name="PeerJ">
        <title>Extensive microbial diversity within the chicken gut microbiome revealed by metagenomics and culture.</title>
        <authorList>
            <person name="Gilroy R."/>
            <person name="Ravi A."/>
            <person name="Getino M."/>
            <person name="Pursley I."/>
            <person name="Horton D.L."/>
            <person name="Alikhan N.F."/>
            <person name="Baker D."/>
            <person name="Gharbi K."/>
            <person name="Hall N."/>
            <person name="Watson M."/>
            <person name="Adriaenssens E.M."/>
            <person name="Foster-Nyarko E."/>
            <person name="Jarju S."/>
            <person name="Secka A."/>
            <person name="Antonio M."/>
            <person name="Oren A."/>
            <person name="Chaudhuri R.R."/>
            <person name="La Ragione R."/>
            <person name="Hildebrand F."/>
            <person name="Pallen M.J."/>
        </authorList>
    </citation>
    <scope>NUCLEOTIDE SEQUENCE</scope>
    <source>
        <strain evidence="9">CHK175-13533</strain>
    </source>
</reference>
<evidence type="ECO:0000313" key="10">
    <source>
        <dbReference type="EMBL" id="NJB64626.1"/>
    </source>
</evidence>
<comment type="catalytic activity">
    <reaction evidence="1 8">
        <text>a myo-inositol phosphate + H2O = myo-inositol + phosphate</text>
        <dbReference type="Rhea" id="RHEA:24056"/>
        <dbReference type="ChEBI" id="CHEBI:15377"/>
        <dbReference type="ChEBI" id="CHEBI:17268"/>
        <dbReference type="ChEBI" id="CHEBI:43474"/>
        <dbReference type="ChEBI" id="CHEBI:84139"/>
        <dbReference type="EC" id="3.1.3.25"/>
    </reaction>
</comment>
<dbReference type="SUPFAM" id="SSF56655">
    <property type="entry name" value="Carbohydrate phosphatase"/>
    <property type="match status" value="1"/>
</dbReference>
<feature type="binding site" evidence="7">
    <location>
        <position position="91"/>
    </location>
    <ligand>
        <name>Mg(2+)</name>
        <dbReference type="ChEBI" id="CHEBI:18420"/>
        <label>1</label>
        <note>catalytic</note>
    </ligand>
</feature>
<feature type="binding site" evidence="7">
    <location>
        <position position="94"/>
    </location>
    <ligand>
        <name>Mg(2+)</name>
        <dbReference type="ChEBI" id="CHEBI:18420"/>
        <label>1</label>
        <note>catalytic</note>
    </ligand>
</feature>
<dbReference type="GO" id="GO:0006020">
    <property type="term" value="P:inositol metabolic process"/>
    <property type="evidence" value="ECO:0007669"/>
    <property type="project" value="TreeGrafter"/>
</dbReference>
<dbReference type="EC" id="3.1.3.25" evidence="8"/>
<accession>A0A9D2VGL9</accession>
<dbReference type="InterPro" id="IPR020583">
    <property type="entry name" value="Inositol_monoP_metal-BS"/>
</dbReference>
<evidence type="ECO:0000313" key="9">
    <source>
        <dbReference type="EMBL" id="HJH24448.1"/>
    </source>
</evidence>
<keyword evidence="4 7" id="KW-0479">Metal-binding</keyword>
<reference evidence="9" key="3">
    <citation type="submission" date="2021-09" db="EMBL/GenBank/DDBJ databases">
        <authorList>
            <person name="Gilroy R."/>
        </authorList>
    </citation>
    <scope>NUCLEOTIDE SEQUENCE</scope>
    <source>
        <strain evidence="9">CHK175-13533</strain>
    </source>
</reference>
<dbReference type="GO" id="GO:0046854">
    <property type="term" value="P:phosphatidylinositol phosphate biosynthetic process"/>
    <property type="evidence" value="ECO:0007669"/>
    <property type="project" value="InterPro"/>
</dbReference>
<keyword evidence="5 8" id="KW-0378">Hydrolase</keyword>
<dbReference type="Proteomes" id="UP000700248">
    <property type="component" value="Unassembled WGS sequence"/>
</dbReference>
<evidence type="ECO:0000256" key="4">
    <source>
        <dbReference type="ARBA" id="ARBA00022723"/>
    </source>
</evidence>
<dbReference type="PROSITE" id="PS00630">
    <property type="entry name" value="IMP_2"/>
    <property type="match status" value="1"/>
</dbReference>
<dbReference type="PRINTS" id="PR00377">
    <property type="entry name" value="IMPHPHTASES"/>
</dbReference>
<comment type="similarity">
    <text evidence="3 8">Belongs to the inositol monophosphatase superfamily.</text>
</comment>
<gene>
    <name evidence="10" type="ORF">GGR41_000855</name>
    <name evidence="9" type="ORF">K8U84_07840</name>
</gene>
<protein>
    <recommendedName>
        <fullName evidence="8">Inositol-1-monophosphatase</fullName>
        <ecNumber evidence="8">3.1.3.25</ecNumber>
    </recommendedName>
</protein>
<sequence>MHPMLFTAIKAARRAGDIITRASRDLERVQIARKGPNDYVTEVDQAVEEAIIEVLSEAYPDHAFLGEELGERLPEADKVGKGGVEYQWVIDPLDGTTNFIHGFPHYAVSIAALHRGQAMHAVIFDPSNNEIFAASRGSGAFLDDRRIRVSDQRRYHDALIGAHVPGSGGALTSTSPFTALLTECAAVRRTGSTVLDLAYVACGRLDGFCAVNLKPWDMAAGALIAQEAGALVGDLEGEQSWYKTGQIMAATPKIFPQMIMHLQD</sequence>
<reference evidence="10 12" key="1">
    <citation type="submission" date="2020-03" db="EMBL/GenBank/DDBJ databases">
        <title>Genomic Encyclopedia of Type Strains, Phase IV (KMG-IV): sequencing the most valuable type-strain genomes for metagenomic binning, comparative biology and taxonomic classification.</title>
        <authorList>
            <person name="Goeker M."/>
        </authorList>
    </citation>
    <scope>NUCLEOTIDE SEQUENCE [LARGE SCALE GENOMIC DNA]</scope>
    <source>
        <strain evidence="10 12">DSM 26613</strain>
    </source>
</reference>
<evidence type="ECO:0000256" key="8">
    <source>
        <dbReference type="RuleBase" id="RU364068"/>
    </source>
</evidence>
<evidence type="ECO:0000313" key="11">
    <source>
        <dbReference type="Proteomes" id="UP000700248"/>
    </source>
</evidence>
<feature type="binding site" evidence="7">
    <location>
        <position position="217"/>
    </location>
    <ligand>
        <name>Mg(2+)</name>
        <dbReference type="ChEBI" id="CHEBI:18420"/>
        <label>1</label>
        <note>catalytic</note>
    </ligand>
</feature>
<dbReference type="InterPro" id="IPR020550">
    <property type="entry name" value="Inositol_monophosphatase_CS"/>
</dbReference>
<evidence type="ECO:0000256" key="3">
    <source>
        <dbReference type="ARBA" id="ARBA00009759"/>
    </source>
</evidence>
<dbReference type="Pfam" id="PF00459">
    <property type="entry name" value="Inositol_P"/>
    <property type="match status" value="1"/>
</dbReference>
<evidence type="ECO:0000256" key="6">
    <source>
        <dbReference type="ARBA" id="ARBA00022842"/>
    </source>
</evidence>
<keyword evidence="6 7" id="KW-0460">Magnesium</keyword>
<dbReference type="PANTHER" id="PTHR20854:SF4">
    <property type="entry name" value="INOSITOL-1-MONOPHOSPHATASE-RELATED"/>
    <property type="match status" value="1"/>
</dbReference>
<dbReference type="InterPro" id="IPR022337">
    <property type="entry name" value="Inositol_monophosphatase_SuhB"/>
</dbReference>
<evidence type="ECO:0000256" key="5">
    <source>
        <dbReference type="ARBA" id="ARBA00022801"/>
    </source>
</evidence>
<evidence type="ECO:0000256" key="2">
    <source>
        <dbReference type="ARBA" id="ARBA00001946"/>
    </source>
</evidence>
<dbReference type="RefSeq" id="WP_167660815.1">
    <property type="nucleotide sequence ID" value="NZ_BMCQ01000001.1"/>
</dbReference>
<dbReference type="PANTHER" id="PTHR20854">
    <property type="entry name" value="INOSITOL MONOPHOSPHATASE"/>
    <property type="match status" value="1"/>
</dbReference>
<dbReference type="AlphaFoldDB" id="A0A9D2VGL9"/>
<dbReference type="InterPro" id="IPR033942">
    <property type="entry name" value="IMPase"/>
</dbReference>
<evidence type="ECO:0000256" key="7">
    <source>
        <dbReference type="PIRSR" id="PIRSR600760-2"/>
    </source>
</evidence>
<dbReference type="Proteomes" id="UP000783934">
    <property type="component" value="Unassembled WGS sequence"/>
</dbReference>
<comment type="cofactor">
    <cofactor evidence="2 7 8">
        <name>Mg(2+)</name>
        <dbReference type="ChEBI" id="CHEBI:18420"/>
    </cofactor>
</comment>
<keyword evidence="12" id="KW-1185">Reference proteome</keyword>
<feature type="binding site" evidence="7">
    <location>
        <position position="93"/>
    </location>
    <ligand>
        <name>Mg(2+)</name>
        <dbReference type="ChEBI" id="CHEBI:18420"/>
        <label>2</label>
    </ligand>
</feature>
<dbReference type="FunFam" id="3.30.540.10:FF:000003">
    <property type="entry name" value="Inositol-1-monophosphatase"/>
    <property type="match status" value="1"/>
</dbReference>
<evidence type="ECO:0000256" key="1">
    <source>
        <dbReference type="ARBA" id="ARBA00001033"/>
    </source>
</evidence>
<dbReference type="PROSITE" id="PS00629">
    <property type="entry name" value="IMP_1"/>
    <property type="match status" value="1"/>
</dbReference>
<dbReference type="CDD" id="cd01639">
    <property type="entry name" value="IMPase"/>
    <property type="match status" value="1"/>
</dbReference>